<reference evidence="4 5" key="1">
    <citation type="submission" date="2020-07" db="EMBL/GenBank/DDBJ databases">
        <title>Thermogemmata thermophila gen. nov., sp. nov., a novel moderate thermophilic planctomycete from a Kamchatka hot spring.</title>
        <authorList>
            <person name="Elcheninov A.G."/>
            <person name="Podosokorskaya O.A."/>
            <person name="Kovaleva O.L."/>
            <person name="Novikov A."/>
            <person name="Bonch-Osmolovskaya E.A."/>
            <person name="Toshchakov S.V."/>
            <person name="Kublanov I.V."/>
        </authorList>
    </citation>
    <scope>NUCLEOTIDE SEQUENCE [LARGE SCALE GENOMIC DNA]</scope>
    <source>
        <strain evidence="4 5">2918</strain>
    </source>
</reference>
<dbReference type="InterPro" id="IPR046342">
    <property type="entry name" value="CBS_dom_sf"/>
</dbReference>
<comment type="caution">
    <text evidence="4">The sequence shown here is derived from an EMBL/GenBank/DDBJ whole genome shotgun (WGS) entry which is preliminary data.</text>
</comment>
<gene>
    <name evidence="4" type="ORF">H0921_02995</name>
</gene>
<dbReference type="SMART" id="SM00116">
    <property type="entry name" value="CBS"/>
    <property type="match status" value="2"/>
</dbReference>
<feature type="domain" description="CBS" evidence="3">
    <location>
        <begin position="17"/>
        <end position="74"/>
    </location>
</feature>
<evidence type="ECO:0000313" key="5">
    <source>
        <dbReference type="Proteomes" id="UP000542342"/>
    </source>
</evidence>
<dbReference type="InterPro" id="IPR000644">
    <property type="entry name" value="CBS_dom"/>
</dbReference>
<protein>
    <submittedName>
        <fullName evidence="4">CBS domain-containing protein</fullName>
    </submittedName>
</protein>
<dbReference type="PANTHER" id="PTHR43080:SF2">
    <property type="entry name" value="CBS DOMAIN-CONTAINING PROTEIN"/>
    <property type="match status" value="1"/>
</dbReference>
<organism evidence="4 5">
    <name type="scientific">Thermogemmata fonticola</name>
    <dbReference type="NCBI Taxonomy" id="2755323"/>
    <lineage>
        <taxon>Bacteria</taxon>
        <taxon>Pseudomonadati</taxon>
        <taxon>Planctomycetota</taxon>
        <taxon>Planctomycetia</taxon>
        <taxon>Gemmatales</taxon>
        <taxon>Gemmataceae</taxon>
        <taxon>Thermogemmata</taxon>
    </lineage>
</organism>
<dbReference type="PROSITE" id="PS51371">
    <property type="entry name" value="CBS"/>
    <property type="match status" value="2"/>
</dbReference>
<evidence type="ECO:0000259" key="3">
    <source>
        <dbReference type="PROSITE" id="PS51371"/>
    </source>
</evidence>
<dbReference type="AlphaFoldDB" id="A0A7V8VBS8"/>
<dbReference type="RefSeq" id="WP_194536516.1">
    <property type="nucleotide sequence ID" value="NZ_JACEFB010000001.1"/>
</dbReference>
<dbReference type="Gene3D" id="3.10.580.10">
    <property type="entry name" value="CBS-domain"/>
    <property type="match status" value="2"/>
</dbReference>
<feature type="domain" description="CBS" evidence="3">
    <location>
        <begin position="148"/>
        <end position="204"/>
    </location>
</feature>
<name>A0A7V8VBS8_9BACT</name>
<dbReference type="SUPFAM" id="SSF54631">
    <property type="entry name" value="CBS-domain pair"/>
    <property type="match status" value="1"/>
</dbReference>
<evidence type="ECO:0000256" key="2">
    <source>
        <dbReference type="PROSITE-ProRule" id="PRU00703"/>
    </source>
</evidence>
<keyword evidence="1 2" id="KW-0129">CBS domain</keyword>
<evidence type="ECO:0000256" key="1">
    <source>
        <dbReference type="ARBA" id="ARBA00023122"/>
    </source>
</evidence>
<keyword evidence="5" id="KW-1185">Reference proteome</keyword>
<dbReference type="PANTHER" id="PTHR43080">
    <property type="entry name" value="CBS DOMAIN-CONTAINING PROTEIN CBSX3, MITOCHONDRIAL"/>
    <property type="match status" value="1"/>
</dbReference>
<dbReference type="EMBL" id="JACEFB010000001">
    <property type="protein sequence ID" value="MBA2225124.1"/>
    <property type="molecule type" value="Genomic_DNA"/>
</dbReference>
<accession>A0A7V8VBS8</accession>
<sequence>MAEVLRHLLHLTAGDLMNREVKTLSADMTLKEAAHELSRLGLRGMPVVESNRRVVGMLSVADLARWVAWRNQQAGGKPQACAFQQVERHPGGKEEIRCLLPSGSCPFQRLHVRPDGQPVLLCGDPHGIPTDWQIVETESRPLLVRDVMTTLVRSVSPDTTVPQLARQMLEEGVHRLLVTDDSGSLLGIVSADDLLQVLAHIDDERFGERQGGTCEE</sequence>
<evidence type="ECO:0000313" key="4">
    <source>
        <dbReference type="EMBL" id="MBA2225124.1"/>
    </source>
</evidence>
<proteinExistence type="predicted"/>
<dbReference type="Pfam" id="PF00571">
    <property type="entry name" value="CBS"/>
    <property type="match status" value="2"/>
</dbReference>
<dbReference type="Proteomes" id="UP000542342">
    <property type="component" value="Unassembled WGS sequence"/>
</dbReference>
<dbReference type="InterPro" id="IPR051257">
    <property type="entry name" value="Diverse_CBS-Domain"/>
</dbReference>